<evidence type="ECO:0000256" key="5">
    <source>
        <dbReference type="ARBA" id="ARBA00038020"/>
    </source>
</evidence>
<sequence>MPMYHNDSLEGSISQDEKKERRSDVEISEDERRRTKIGSLKKKALNASTKFTHSLKKRGKRKVDFRDSSISIEDIRDAEEERVVFAFRQELIAKDFLPEKHDDYHTLLRFLKARKFDFVKTSQMWHEMLRWRKEFGTDTIIEDFEFEELDEVLKYYPQVYHGVDKEGRPVYIERLGKVEPTRLMHITTLERYLKYHVQEFEKAFLEKFPACSIAAKRHINTTTTILDVQGVGWKHWSKTVRDLVINIQKIDGDYYPETLHQMFIVNANPGFKLIWNTVKSFLDPKTTAKIQLLGTKYQSRLLEAIDACELPDFLGGLCTCSGAGGCLKSNKGPWNDPIVMKLVHNVEFSFTSQMRQKFDGKQKGKYYIKLRPYETKASDTSTAESGSDADNAGSSLATTNTACTRLAPVHEETRATESSSHYNCEDHFVVVDKAVDYCFEGRESSRTAHEGSGCQIQPYGFLGLERYKQVQVLGILRYFARALMVVLFKVVSTFSGLGSKQGSRVEAVHQSDTEESQAAEVNNDLLEDFKENHNVNPCLERIQRLEQIFSELKSKPNEIPVEKERMLMDSWDRIKSIEFDLEKTKRVLQATVMKQMEIAETLDAVHECSSVRKRTFC</sequence>
<evidence type="ECO:0000256" key="2">
    <source>
        <dbReference type="ARBA" id="ARBA00004395"/>
    </source>
</evidence>
<evidence type="ECO:0000256" key="4">
    <source>
        <dbReference type="ARBA" id="ARBA00023034"/>
    </source>
</evidence>
<comment type="caution">
    <text evidence="8">The sequence shown here is derived from an EMBL/GenBank/DDBJ whole genome shotgun (WGS) entry which is preliminary data.</text>
</comment>
<dbReference type="Pfam" id="PF00650">
    <property type="entry name" value="CRAL_TRIO"/>
    <property type="match status" value="1"/>
</dbReference>
<comment type="subcellular location">
    <subcellularLocation>
        <location evidence="1">Cell membrane</location>
        <topology evidence="1">Peripheral membrane protein</topology>
    </subcellularLocation>
    <subcellularLocation>
        <location evidence="2">Golgi apparatus membrane</location>
        <topology evidence="2">Peripheral membrane protein</topology>
    </subcellularLocation>
</comment>
<gene>
    <name evidence="8" type="ORF">HPP92_022550</name>
</gene>
<dbReference type="EMBL" id="JADCNM010000012">
    <property type="protein sequence ID" value="KAG0459422.1"/>
    <property type="molecule type" value="Genomic_DNA"/>
</dbReference>
<feature type="region of interest" description="Disordered" evidence="6">
    <location>
        <begin position="1"/>
        <end position="32"/>
    </location>
</feature>
<dbReference type="SMART" id="SM00516">
    <property type="entry name" value="SEC14"/>
    <property type="match status" value="1"/>
</dbReference>
<dbReference type="SUPFAM" id="SSF52087">
    <property type="entry name" value="CRAL/TRIO domain"/>
    <property type="match status" value="1"/>
</dbReference>
<dbReference type="GO" id="GO:0000139">
    <property type="term" value="C:Golgi membrane"/>
    <property type="evidence" value="ECO:0007669"/>
    <property type="project" value="UniProtKB-SubCell"/>
</dbReference>
<dbReference type="InterPro" id="IPR036865">
    <property type="entry name" value="CRAL-TRIO_dom_sf"/>
</dbReference>
<dbReference type="InterPro" id="IPR051026">
    <property type="entry name" value="PI/PC_transfer"/>
</dbReference>
<evidence type="ECO:0000256" key="1">
    <source>
        <dbReference type="ARBA" id="ARBA00004202"/>
    </source>
</evidence>
<dbReference type="OrthoDB" id="1434354at2759"/>
<accession>A0A835PXP3</accession>
<name>A0A835PXP3_VANPL</name>
<reference evidence="8 9" key="1">
    <citation type="journal article" date="2020" name="Nat. Food">
        <title>A phased Vanilla planifolia genome enables genetic improvement of flavour and production.</title>
        <authorList>
            <person name="Hasing T."/>
            <person name="Tang H."/>
            <person name="Brym M."/>
            <person name="Khazi F."/>
            <person name="Huang T."/>
            <person name="Chambers A.H."/>
        </authorList>
    </citation>
    <scope>NUCLEOTIDE SEQUENCE [LARGE SCALE GENOMIC DNA]</scope>
    <source>
        <tissue evidence="8">Leaf</tissue>
    </source>
</reference>
<comment type="similarity">
    <text evidence="5">Belongs to the SFH family.</text>
</comment>
<keyword evidence="4" id="KW-0333">Golgi apparatus</keyword>
<protein>
    <recommendedName>
        <fullName evidence="7">CRAL-TRIO domain-containing protein</fullName>
    </recommendedName>
</protein>
<dbReference type="PANTHER" id="PTHR45657:SF8">
    <property type="entry name" value="PHOSPHATIDYLINOSITOL_PHOSPHATIDYLCHOLINE TRANSFER PROTEIN SFH13"/>
    <property type="match status" value="1"/>
</dbReference>
<dbReference type="InterPro" id="IPR001251">
    <property type="entry name" value="CRAL-TRIO_dom"/>
</dbReference>
<dbReference type="AlphaFoldDB" id="A0A835PXP3"/>
<dbReference type="InterPro" id="IPR036273">
    <property type="entry name" value="CRAL/TRIO_N_dom_sf"/>
</dbReference>
<dbReference type="GO" id="GO:0015031">
    <property type="term" value="P:protein transport"/>
    <property type="evidence" value="ECO:0007669"/>
    <property type="project" value="UniProtKB-KW"/>
</dbReference>
<dbReference type="SUPFAM" id="SSF46938">
    <property type="entry name" value="CRAL/TRIO N-terminal domain"/>
    <property type="match status" value="1"/>
</dbReference>
<dbReference type="InterPro" id="IPR011074">
    <property type="entry name" value="CRAL/TRIO_N_dom"/>
</dbReference>
<dbReference type="PANTHER" id="PTHR45657">
    <property type="entry name" value="CRAL-TRIO DOMAIN-CONTAINING PROTEIN YKL091C-RELATED"/>
    <property type="match status" value="1"/>
</dbReference>
<organism evidence="8 9">
    <name type="scientific">Vanilla planifolia</name>
    <name type="common">Vanilla</name>
    <dbReference type="NCBI Taxonomy" id="51239"/>
    <lineage>
        <taxon>Eukaryota</taxon>
        <taxon>Viridiplantae</taxon>
        <taxon>Streptophyta</taxon>
        <taxon>Embryophyta</taxon>
        <taxon>Tracheophyta</taxon>
        <taxon>Spermatophyta</taxon>
        <taxon>Magnoliopsida</taxon>
        <taxon>Liliopsida</taxon>
        <taxon>Asparagales</taxon>
        <taxon>Orchidaceae</taxon>
        <taxon>Vanilloideae</taxon>
        <taxon>Vanilleae</taxon>
        <taxon>Vanilla</taxon>
    </lineage>
</organism>
<feature type="compositionally biased region" description="Basic and acidic residues" evidence="6">
    <location>
        <begin position="15"/>
        <end position="32"/>
    </location>
</feature>
<evidence type="ECO:0000256" key="3">
    <source>
        <dbReference type="ARBA" id="ARBA00022927"/>
    </source>
</evidence>
<dbReference type="FunFam" id="3.40.525.10:FF:000011">
    <property type="entry name" value="SEC14 cytosolic factor"/>
    <property type="match status" value="1"/>
</dbReference>
<evidence type="ECO:0000313" key="8">
    <source>
        <dbReference type="EMBL" id="KAG0459422.1"/>
    </source>
</evidence>
<keyword evidence="3" id="KW-0813">Transport</keyword>
<proteinExistence type="inferred from homology"/>
<dbReference type="Proteomes" id="UP000639772">
    <property type="component" value="Chromosome 12"/>
</dbReference>
<dbReference type="PROSITE" id="PS50191">
    <property type="entry name" value="CRAL_TRIO"/>
    <property type="match status" value="1"/>
</dbReference>
<dbReference type="CDD" id="cd00170">
    <property type="entry name" value="SEC14"/>
    <property type="match status" value="1"/>
</dbReference>
<dbReference type="Gene3D" id="1.10.8.20">
    <property type="entry name" value="N-terminal domain of phosphatidylinositol transfer protein sec14p"/>
    <property type="match status" value="1"/>
</dbReference>
<dbReference type="GO" id="GO:0005886">
    <property type="term" value="C:plasma membrane"/>
    <property type="evidence" value="ECO:0007669"/>
    <property type="project" value="UniProtKB-SubCell"/>
</dbReference>
<evidence type="ECO:0000313" key="9">
    <source>
        <dbReference type="Proteomes" id="UP000639772"/>
    </source>
</evidence>
<feature type="domain" description="CRAL-TRIO" evidence="7">
    <location>
        <begin position="148"/>
        <end position="322"/>
    </location>
</feature>
<dbReference type="SMART" id="SM01100">
    <property type="entry name" value="CRAL_TRIO_N"/>
    <property type="match status" value="1"/>
</dbReference>
<evidence type="ECO:0000259" key="7">
    <source>
        <dbReference type="PROSITE" id="PS50191"/>
    </source>
</evidence>
<keyword evidence="3" id="KW-0653">Protein transport</keyword>
<dbReference type="Gene3D" id="3.40.525.10">
    <property type="entry name" value="CRAL-TRIO lipid binding domain"/>
    <property type="match status" value="1"/>
</dbReference>
<evidence type="ECO:0000256" key="6">
    <source>
        <dbReference type="SAM" id="MobiDB-lite"/>
    </source>
</evidence>